<protein>
    <submittedName>
        <fullName evidence="2">Uncharacterized protein</fullName>
    </submittedName>
</protein>
<reference evidence="2 3" key="1">
    <citation type="submission" date="2020-06" db="EMBL/GenBank/DDBJ databases">
        <authorList>
            <person name="Li R."/>
            <person name="Bekaert M."/>
        </authorList>
    </citation>
    <scope>NUCLEOTIDE SEQUENCE [LARGE SCALE GENOMIC DNA]</scope>
    <source>
        <strain evidence="3">wild</strain>
    </source>
</reference>
<evidence type="ECO:0000313" key="2">
    <source>
        <dbReference type="EMBL" id="CAC5377414.1"/>
    </source>
</evidence>
<dbReference type="Proteomes" id="UP000507470">
    <property type="component" value="Unassembled WGS sequence"/>
</dbReference>
<proteinExistence type="predicted"/>
<name>A0A6J8B2P0_MYTCO</name>
<gene>
    <name evidence="2" type="ORF">MCOR_13731</name>
</gene>
<accession>A0A6J8B2P0</accession>
<dbReference type="AlphaFoldDB" id="A0A6J8B2P0"/>
<evidence type="ECO:0000313" key="3">
    <source>
        <dbReference type="Proteomes" id="UP000507470"/>
    </source>
</evidence>
<keyword evidence="3" id="KW-1185">Reference proteome</keyword>
<sequence length="177" mass="19809">MEEDTPATLRATRKKDSKERALHRHITTPDHRNIKEVQSIVRIPPFKDEQLKFGSAKRGPTDVIEESTYNPWNRAERMGTTLKDKLTIDCLQQKAFANTGPTDIIEESTFDGSATMEITPSYVAAIDDRTEETFANTGPTDSIEESTFYGSATMETTLLDRAAIDDRTEKTFANTGS</sequence>
<dbReference type="EMBL" id="CACVKT020002367">
    <property type="protein sequence ID" value="CAC5377414.1"/>
    <property type="molecule type" value="Genomic_DNA"/>
</dbReference>
<evidence type="ECO:0000256" key="1">
    <source>
        <dbReference type="SAM" id="MobiDB-lite"/>
    </source>
</evidence>
<organism evidence="2 3">
    <name type="scientific">Mytilus coruscus</name>
    <name type="common">Sea mussel</name>
    <dbReference type="NCBI Taxonomy" id="42192"/>
    <lineage>
        <taxon>Eukaryota</taxon>
        <taxon>Metazoa</taxon>
        <taxon>Spiralia</taxon>
        <taxon>Lophotrochozoa</taxon>
        <taxon>Mollusca</taxon>
        <taxon>Bivalvia</taxon>
        <taxon>Autobranchia</taxon>
        <taxon>Pteriomorphia</taxon>
        <taxon>Mytilida</taxon>
        <taxon>Mytiloidea</taxon>
        <taxon>Mytilidae</taxon>
        <taxon>Mytilinae</taxon>
        <taxon>Mytilus</taxon>
    </lineage>
</organism>
<feature type="region of interest" description="Disordered" evidence="1">
    <location>
        <begin position="1"/>
        <end position="28"/>
    </location>
</feature>